<gene>
    <name evidence="2" type="ORF">ACF1HC_10035</name>
</gene>
<name>A0ABW6YTS6_9ACTN</name>
<accession>A0ABW6YTS6</accession>
<dbReference type="Proteomes" id="UP001603418">
    <property type="component" value="Unassembled WGS sequence"/>
</dbReference>
<comment type="caution">
    <text evidence="2">The sequence shown here is derived from an EMBL/GenBank/DDBJ whole genome shotgun (WGS) entry which is preliminary data.</text>
</comment>
<keyword evidence="3" id="KW-1185">Reference proteome</keyword>
<evidence type="ECO:0000313" key="2">
    <source>
        <dbReference type="EMBL" id="MFF9881936.1"/>
    </source>
</evidence>
<organism evidence="2 3">
    <name type="scientific">Streptomyces eurythermus</name>
    <dbReference type="NCBI Taxonomy" id="42237"/>
    <lineage>
        <taxon>Bacteria</taxon>
        <taxon>Bacillati</taxon>
        <taxon>Actinomycetota</taxon>
        <taxon>Actinomycetes</taxon>
        <taxon>Kitasatosporales</taxon>
        <taxon>Streptomycetaceae</taxon>
        <taxon>Streptomyces</taxon>
    </lineage>
</organism>
<feature type="compositionally biased region" description="Basic and acidic residues" evidence="1">
    <location>
        <begin position="29"/>
        <end position="39"/>
    </location>
</feature>
<feature type="region of interest" description="Disordered" evidence="1">
    <location>
        <begin position="28"/>
        <end position="47"/>
    </location>
</feature>
<sequence>MRLLQPDAVTEVAVGVVRDATARWRRQARPHDVRPHVDVARGPLYGE</sequence>
<proteinExistence type="predicted"/>
<reference evidence="2 3" key="1">
    <citation type="submission" date="2024-10" db="EMBL/GenBank/DDBJ databases">
        <title>The Natural Products Discovery Center: Release of the First 8490 Sequenced Strains for Exploring Actinobacteria Biosynthetic Diversity.</title>
        <authorList>
            <person name="Kalkreuter E."/>
            <person name="Kautsar S.A."/>
            <person name="Yang D."/>
            <person name="Bader C.D."/>
            <person name="Teijaro C.N."/>
            <person name="Fluegel L."/>
            <person name="Davis C.M."/>
            <person name="Simpson J.R."/>
            <person name="Lauterbach L."/>
            <person name="Steele A.D."/>
            <person name="Gui C."/>
            <person name="Meng S."/>
            <person name="Li G."/>
            <person name="Viehrig K."/>
            <person name="Ye F."/>
            <person name="Su P."/>
            <person name="Kiefer A.F."/>
            <person name="Nichols A."/>
            <person name="Cepeda A.J."/>
            <person name="Yan W."/>
            <person name="Fan B."/>
            <person name="Jiang Y."/>
            <person name="Adhikari A."/>
            <person name="Zheng C.-J."/>
            <person name="Schuster L."/>
            <person name="Cowan T.M."/>
            <person name="Smanski M.J."/>
            <person name="Chevrette M.G."/>
            <person name="De Carvalho L.P.S."/>
            <person name="Shen B."/>
        </authorList>
    </citation>
    <scope>NUCLEOTIDE SEQUENCE [LARGE SCALE GENOMIC DNA]</scope>
    <source>
        <strain evidence="2 3">NPDC013366</strain>
    </source>
</reference>
<evidence type="ECO:0000256" key="1">
    <source>
        <dbReference type="SAM" id="MobiDB-lite"/>
    </source>
</evidence>
<dbReference type="EMBL" id="JBICBM010000004">
    <property type="protein sequence ID" value="MFF9881936.1"/>
    <property type="molecule type" value="Genomic_DNA"/>
</dbReference>
<evidence type="ECO:0000313" key="3">
    <source>
        <dbReference type="Proteomes" id="UP001603418"/>
    </source>
</evidence>
<protein>
    <submittedName>
        <fullName evidence="2">Uncharacterized protein</fullName>
    </submittedName>
</protein>
<dbReference type="RefSeq" id="WP_167345720.1">
    <property type="nucleotide sequence ID" value="NZ_JBEYZS010000005.1"/>
</dbReference>